<keyword evidence="4" id="KW-1185">Reference proteome</keyword>
<evidence type="ECO:0000256" key="1">
    <source>
        <dbReference type="SAM" id="Coils"/>
    </source>
</evidence>
<feature type="coiled-coil region" evidence="1">
    <location>
        <begin position="141"/>
        <end position="168"/>
    </location>
</feature>
<evidence type="ECO:0000313" key="3">
    <source>
        <dbReference type="EMBL" id="CAK0799538.1"/>
    </source>
</evidence>
<keyword evidence="1" id="KW-0175">Coiled coil</keyword>
<reference evidence="3" key="1">
    <citation type="submission" date="2023-10" db="EMBL/GenBank/DDBJ databases">
        <authorList>
            <person name="Chen Y."/>
            <person name="Shah S."/>
            <person name="Dougan E. K."/>
            <person name="Thang M."/>
            <person name="Chan C."/>
        </authorList>
    </citation>
    <scope>NUCLEOTIDE SEQUENCE [LARGE SCALE GENOMIC DNA]</scope>
</reference>
<gene>
    <name evidence="3" type="ORF">PCOR1329_LOCUS7947</name>
</gene>
<feature type="region of interest" description="Disordered" evidence="2">
    <location>
        <begin position="1"/>
        <end position="33"/>
    </location>
</feature>
<proteinExistence type="predicted"/>
<comment type="caution">
    <text evidence="3">The sequence shown here is derived from an EMBL/GenBank/DDBJ whole genome shotgun (WGS) entry which is preliminary data.</text>
</comment>
<evidence type="ECO:0000313" key="4">
    <source>
        <dbReference type="Proteomes" id="UP001189429"/>
    </source>
</evidence>
<sequence length="234" mass="25192">MAWRRQDGAWGKRWNSWAGNGNGHGKGAEGGRDAANKQYVVCDVCSKWKWLARARKDPLRRCGNRLLQGDEPGNGVDSGASAPGDPQLQKIPGALQGLPGPPRLAKFKEQYLAACTSPEREAEPDAAPALSHDVGLAKRALQRATMHKKECQNKVDQLKEQPAQAEANLDVAASQGQAAKQGAAKKSQQWAELASTDGAKFIVIEDESLAPQGQQALQAFLAQHPQIAAKYGQR</sequence>
<feature type="non-terminal residue" evidence="3">
    <location>
        <position position="234"/>
    </location>
</feature>
<accession>A0ABN9Q1N1</accession>
<feature type="region of interest" description="Disordered" evidence="2">
    <location>
        <begin position="61"/>
        <end position="102"/>
    </location>
</feature>
<organism evidence="3 4">
    <name type="scientific">Prorocentrum cordatum</name>
    <dbReference type="NCBI Taxonomy" id="2364126"/>
    <lineage>
        <taxon>Eukaryota</taxon>
        <taxon>Sar</taxon>
        <taxon>Alveolata</taxon>
        <taxon>Dinophyceae</taxon>
        <taxon>Prorocentrales</taxon>
        <taxon>Prorocentraceae</taxon>
        <taxon>Prorocentrum</taxon>
    </lineage>
</organism>
<dbReference type="Proteomes" id="UP001189429">
    <property type="component" value="Unassembled WGS sequence"/>
</dbReference>
<dbReference type="EMBL" id="CAUYUJ010002169">
    <property type="protein sequence ID" value="CAK0799538.1"/>
    <property type="molecule type" value="Genomic_DNA"/>
</dbReference>
<protein>
    <recommendedName>
        <fullName evidence="5">CW-type domain-containing protein</fullName>
    </recommendedName>
</protein>
<name>A0ABN9Q1N1_9DINO</name>
<evidence type="ECO:0008006" key="5">
    <source>
        <dbReference type="Google" id="ProtNLM"/>
    </source>
</evidence>
<evidence type="ECO:0000256" key="2">
    <source>
        <dbReference type="SAM" id="MobiDB-lite"/>
    </source>
</evidence>